<comment type="similarity">
    <text evidence="3">Belongs to the nicotinamide ribonucleoside (NR) uptake permease (TC 4.B.1) family.</text>
</comment>
<evidence type="ECO:0000256" key="1">
    <source>
        <dbReference type="ARBA" id="ARBA00002672"/>
    </source>
</evidence>
<dbReference type="STRING" id="490189.SAMN02927903_02280"/>
<accession>A0A1G5IJD4</accession>
<organism evidence="11 12">
    <name type="scientific">Flavobacterium caeni</name>
    <dbReference type="NCBI Taxonomy" id="490189"/>
    <lineage>
        <taxon>Bacteria</taxon>
        <taxon>Pseudomonadati</taxon>
        <taxon>Bacteroidota</taxon>
        <taxon>Flavobacteriia</taxon>
        <taxon>Flavobacteriales</taxon>
        <taxon>Flavobacteriaceae</taxon>
        <taxon>Flavobacterium</taxon>
    </lineage>
</organism>
<evidence type="ECO:0000313" key="11">
    <source>
        <dbReference type="EMBL" id="SCY76123.1"/>
    </source>
</evidence>
<evidence type="ECO:0000256" key="8">
    <source>
        <dbReference type="ARBA" id="ARBA00022989"/>
    </source>
</evidence>
<dbReference type="RefSeq" id="WP_091143732.1">
    <property type="nucleotide sequence ID" value="NZ_FMVF01000010.1"/>
</dbReference>
<feature type="transmembrane region" description="Helical" evidence="10">
    <location>
        <begin position="132"/>
        <end position="149"/>
    </location>
</feature>
<keyword evidence="12" id="KW-1185">Reference proteome</keyword>
<feature type="transmembrane region" description="Helical" evidence="10">
    <location>
        <begin position="65"/>
        <end position="82"/>
    </location>
</feature>
<keyword evidence="9 10" id="KW-0472">Membrane</keyword>
<dbReference type="GO" id="GO:0005886">
    <property type="term" value="C:plasma membrane"/>
    <property type="evidence" value="ECO:0007669"/>
    <property type="project" value="UniProtKB-SubCell"/>
</dbReference>
<evidence type="ECO:0000256" key="6">
    <source>
        <dbReference type="ARBA" id="ARBA00022475"/>
    </source>
</evidence>
<evidence type="ECO:0000256" key="2">
    <source>
        <dbReference type="ARBA" id="ARBA00004651"/>
    </source>
</evidence>
<dbReference type="OrthoDB" id="9791248at2"/>
<dbReference type="AlphaFoldDB" id="A0A1G5IJD4"/>
<feature type="transmembrane region" description="Helical" evidence="10">
    <location>
        <begin position="12"/>
        <end position="33"/>
    </location>
</feature>
<evidence type="ECO:0000256" key="7">
    <source>
        <dbReference type="ARBA" id="ARBA00022692"/>
    </source>
</evidence>
<evidence type="ECO:0000313" key="12">
    <source>
        <dbReference type="Proteomes" id="UP000199354"/>
    </source>
</evidence>
<feature type="transmembrane region" description="Helical" evidence="10">
    <location>
        <begin position="103"/>
        <end position="120"/>
    </location>
</feature>
<evidence type="ECO:0000256" key="10">
    <source>
        <dbReference type="SAM" id="Phobius"/>
    </source>
</evidence>
<evidence type="ECO:0000256" key="5">
    <source>
        <dbReference type="ARBA" id="ARBA00022448"/>
    </source>
</evidence>
<keyword evidence="8 10" id="KW-1133">Transmembrane helix</keyword>
<comment type="subcellular location">
    <subcellularLocation>
        <location evidence="2">Cell membrane</location>
        <topology evidence="2">Multi-pass membrane protein</topology>
    </subcellularLocation>
</comment>
<evidence type="ECO:0000256" key="3">
    <source>
        <dbReference type="ARBA" id="ARBA00006669"/>
    </source>
</evidence>
<feature type="transmembrane region" description="Helical" evidence="10">
    <location>
        <begin position="40"/>
        <end position="59"/>
    </location>
</feature>
<dbReference type="GO" id="GO:0034257">
    <property type="term" value="F:nicotinamide riboside transmembrane transporter activity"/>
    <property type="evidence" value="ECO:0007669"/>
    <property type="project" value="InterPro"/>
</dbReference>
<dbReference type="EMBL" id="FMVF01000010">
    <property type="protein sequence ID" value="SCY76123.1"/>
    <property type="molecule type" value="Genomic_DNA"/>
</dbReference>
<dbReference type="Pfam" id="PF04973">
    <property type="entry name" value="NMN_transporter"/>
    <property type="match status" value="1"/>
</dbReference>
<reference evidence="11 12" key="1">
    <citation type="submission" date="2016-10" db="EMBL/GenBank/DDBJ databases">
        <authorList>
            <person name="de Groot N.N."/>
        </authorList>
    </citation>
    <scope>NUCLEOTIDE SEQUENCE [LARGE SCALE GENOMIC DNA]</scope>
    <source>
        <strain evidence="11 12">CGMCC 1.7031</strain>
    </source>
</reference>
<dbReference type="InterPro" id="IPR006419">
    <property type="entry name" value="NMN_transpt_PnuC"/>
</dbReference>
<dbReference type="Proteomes" id="UP000199354">
    <property type="component" value="Unassembled WGS sequence"/>
</dbReference>
<comment type="function">
    <text evidence="1">Required for nicotinamide riboside transport across the inner membrane.</text>
</comment>
<feature type="transmembrane region" description="Helical" evidence="10">
    <location>
        <begin position="178"/>
        <end position="196"/>
    </location>
</feature>
<keyword evidence="7 10" id="KW-0812">Transmembrane</keyword>
<keyword evidence="5" id="KW-0813">Transport</keyword>
<dbReference type="NCBIfam" id="TIGR01528">
    <property type="entry name" value="NMN_trans_PnuC"/>
    <property type="match status" value="1"/>
</dbReference>
<evidence type="ECO:0000256" key="4">
    <source>
        <dbReference type="ARBA" id="ARBA00017522"/>
    </source>
</evidence>
<proteinExistence type="inferred from homology"/>
<gene>
    <name evidence="11" type="ORF">SAMN02927903_02280</name>
</gene>
<name>A0A1G5IJD4_9FLAO</name>
<evidence type="ECO:0000256" key="9">
    <source>
        <dbReference type="ARBA" id="ARBA00023136"/>
    </source>
</evidence>
<sequence length="207" mass="23952">MTEFFLDAYRDTPLFVIVLEAITFVFGIASVYLAKKENIWVYPTGLIATTITAYLFYRAQYVGDLLVNVYYSVMSIYGWYLWALKKEGTPVVRISRTDTREKLTGVGVFVFTIVVIFAIYKVFLPKLGTDNYIDLFVSGIFFTAMWYMARKKLENWTLWIIGDLIAVPLYAYRGYGILALEYVFFTILAVMAYLAWRKTLSNNPPIQ</sequence>
<keyword evidence="6" id="KW-1003">Cell membrane</keyword>
<dbReference type="PANTHER" id="PTHR36122:SF2">
    <property type="entry name" value="NICOTINAMIDE RIBOSIDE TRANSPORTER PNUC"/>
    <property type="match status" value="1"/>
</dbReference>
<dbReference type="PANTHER" id="PTHR36122">
    <property type="entry name" value="NICOTINAMIDE RIBOSIDE TRANSPORTER PNUC"/>
    <property type="match status" value="1"/>
</dbReference>
<protein>
    <recommendedName>
        <fullName evidence="4">Nicotinamide riboside transporter PnuC</fullName>
    </recommendedName>
</protein>